<dbReference type="Pfam" id="PF14270">
    <property type="entry name" value="DUF4358"/>
    <property type="match status" value="1"/>
</dbReference>
<dbReference type="PROSITE" id="PS51257">
    <property type="entry name" value="PROKAR_LIPOPROTEIN"/>
    <property type="match status" value="1"/>
</dbReference>
<reference evidence="2 3" key="1">
    <citation type="submission" date="2020-08" db="EMBL/GenBank/DDBJ databases">
        <title>Genome public.</title>
        <authorList>
            <person name="Liu C."/>
            <person name="Sun Q."/>
        </authorList>
    </citation>
    <scope>NUCLEOTIDE SEQUENCE [LARGE SCALE GENOMIC DNA]</scope>
    <source>
        <strain evidence="2 3">NSJ-71</strain>
    </source>
</reference>
<dbReference type="EMBL" id="JACOPS010000001">
    <property type="protein sequence ID" value="MBC5727646.1"/>
    <property type="molecule type" value="Genomic_DNA"/>
</dbReference>
<evidence type="ECO:0000256" key="1">
    <source>
        <dbReference type="SAM" id="SignalP"/>
    </source>
</evidence>
<keyword evidence="1" id="KW-0732">Signal</keyword>
<dbReference type="Proteomes" id="UP000636755">
    <property type="component" value="Unassembled WGS sequence"/>
</dbReference>
<comment type="caution">
    <text evidence="2">The sequence shown here is derived from an EMBL/GenBank/DDBJ whole genome shotgun (WGS) entry which is preliminary data.</text>
</comment>
<feature type="signal peptide" evidence="1">
    <location>
        <begin position="1"/>
        <end position="19"/>
    </location>
</feature>
<dbReference type="InterPro" id="IPR025648">
    <property type="entry name" value="DUF4358"/>
</dbReference>
<keyword evidence="3" id="KW-1185">Reference proteome</keyword>
<protein>
    <submittedName>
        <fullName evidence="2">DUF4358 domain-containing protein</fullName>
    </submittedName>
</protein>
<dbReference type="RefSeq" id="WP_186934903.1">
    <property type="nucleotide sequence ID" value="NZ_JACOPS010000001.1"/>
</dbReference>
<feature type="chain" id="PRO_5045400154" evidence="1">
    <location>
        <begin position="20"/>
        <end position="153"/>
    </location>
</feature>
<evidence type="ECO:0000313" key="3">
    <source>
        <dbReference type="Proteomes" id="UP000636755"/>
    </source>
</evidence>
<organism evidence="2 3">
    <name type="scientific">Ruminococcus intestinalis</name>
    <dbReference type="NCBI Taxonomy" id="2763066"/>
    <lineage>
        <taxon>Bacteria</taxon>
        <taxon>Bacillati</taxon>
        <taxon>Bacillota</taxon>
        <taxon>Clostridia</taxon>
        <taxon>Eubacteriales</taxon>
        <taxon>Oscillospiraceae</taxon>
        <taxon>Ruminococcus</taxon>
    </lineage>
</organism>
<proteinExistence type="predicted"/>
<sequence>MKKVVSLVTIFVLCLTALAGCSGSKEVDLKTVLSDINSKYSLDLKELTDSNDLKKYYSIDTEDVKQFAAEINSDSNSRVEIVLVEAVDADAASRVNDALSKTYTSIVTQYSGYNAKKLPMVEACKVTQDGNYVTMIVADQGPEILETFYGYIK</sequence>
<gene>
    <name evidence="2" type="ORF">H8R91_03675</name>
</gene>
<name>A0ABR7HJN6_9FIRM</name>
<evidence type="ECO:0000313" key="2">
    <source>
        <dbReference type="EMBL" id="MBC5727646.1"/>
    </source>
</evidence>
<accession>A0ABR7HJN6</accession>